<name>A0A366HHL2_9BACT</name>
<protein>
    <recommendedName>
        <fullName evidence="6">Peptidyl-tRNA hydrolase</fullName>
        <ecNumber evidence="1">3.1.1.29</ecNumber>
    </recommendedName>
</protein>
<dbReference type="PROSITE" id="PS01196">
    <property type="entry name" value="PEPT_TRNA_HYDROL_2"/>
    <property type="match status" value="1"/>
</dbReference>
<evidence type="ECO:0000256" key="4">
    <source>
        <dbReference type="ARBA" id="ARBA00022884"/>
    </source>
</evidence>
<evidence type="ECO:0000256" key="1">
    <source>
        <dbReference type="ARBA" id="ARBA00013260"/>
    </source>
</evidence>
<evidence type="ECO:0000313" key="8">
    <source>
        <dbReference type="Proteomes" id="UP000253426"/>
    </source>
</evidence>
<dbReference type="Pfam" id="PF01195">
    <property type="entry name" value="Pept_tRNA_hydro"/>
    <property type="match status" value="1"/>
</dbReference>
<evidence type="ECO:0000256" key="5">
    <source>
        <dbReference type="ARBA" id="ARBA00038063"/>
    </source>
</evidence>
<dbReference type="PANTHER" id="PTHR17224">
    <property type="entry name" value="PEPTIDYL-TRNA HYDROLASE"/>
    <property type="match status" value="1"/>
</dbReference>
<dbReference type="EC" id="3.1.1.29" evidence="1"/>
<gene>
    <name evidence="7" type="ORF">DES53_107156</name>
</gene>
<keyword evidence="4" id="KW-0694">RNA-binding</keyword>
<dbReference type="GO" id="GO:0004045">
    <property type="term" value="F:peptidyl-tRNA hydrolase activity"/>
    <property type="evidence" value="ECO:0007669"/>
    <property type="project" value="UniProtKB-EC"/>
</dbReference>
<dbReference type="EMBL" id="QNRR01000007">
    <property type="protein sequence ID" value="RBP41325.1"/>
    <property type="molecule type" value="Genomic_DNA"/>
</dbReference>
<keyword evidence="3 7" id="KW-0378">Hydrolase</keyword>
<dbReference type="Gene3D" id="3.40.50.1470">
    <property type="entry name" value="Peptidyl-tRNA hydrolase"/>
    <property type="match status" value="1"/>
</dbReference>
<proteinExistence type="inferred from homology"/>
<evidence type="ECO:0000256" key="2">
    <source>
        <dbReference type="ARBA" id="ARBA00022555"/>
    </source>
</evidence>
<dbReference type="SUPFAM" id="SSF53178">
    <property type="entry name" value="Peptidyl-tRNA hydrolase-like"/>
    <property type="match status" value="1"/>
</dbReference>
<comment type="similarity">
    <text evidence="5">Belongs to the PTH family.</text>
</comment>
<dbReference type="PANTHER" id="PTHR17224:SF1">
    <property type="entry name" value="PEPTIDYL-TRNA HYDROLASE"/>
    <property type="match status" value="1"/>
</dbReference>
<dbReference type="InterPro" id="IPR018171">
    <property type="entry name" value="Pept_tRNA_hydro_CS"/>
</dbReference>
<evidence type="ECO:0000256" key="6">
    <source>
        <dbReference type="ARBA" id="ARBA00050038"/>
    </source>
</evidence>
<dbReference type="NCBIfam" id="TIGR00447">
    <property type="entry name" value="pth"/>
    <property type="match status" value="1"/>
</dbReference>
<evidence type="ECO:0000256" key="3">
    <source>
        <dbReference type="ARBA" id="ARBA00022801"/>
    </source>
</evidence>
<dbReference type="CDD" id="cd00462">
    <property type="entry name" value="PTH"/>
    <property type="match status" value="1"/>
</dbReference>
<organism evidence="7 8">
    <name type="scientific">Roseimicrobium gellanilyticum</name>
    <dbReference type="NCBI Taxonomy" id="748857"/>
    <lineage>
        <taxon>Bacteria</taxon>
        <taxon>Pseudomonadati</taxon>
        <taxon>Verrucomicrobiota</taxon>
        <taxon>Verrucomicrobiia</taxon>
        <taxon>Verrucomicrobiales</taxon>
        <taxon>Verrucomicrobiaceae</taxon>
        <taxon>Roseimicrobium</taxon>
    </lineage>
</organism>
<keyword evidence="2" id="KW-0820">tRNA-binding</keyword>
<dbReference type="AlphaFoldDB" id="A0A366HHL2"/>
<keyword evidence="8" id="KW-1185">Reference proteome</keyword>
<dbReference type="GO" id="GO:0000049">
    <property type="term" value="F:tRNA binding"/>
    <property type="evidence" value="ECO:0007669"/>
    <property type="project" value="UniProtKB-KW"/>
</dbReference>
<sequence length="175" mass="18850">MVVDALASQFGASWVSEKRWDCALAKFGGGWLLKPLTYMNLSGEAVSAVSRFYKIEPGEVLAVYDDVDLPLGSLRIRQKGSAGGHNGVRSLISHLGGEDFPRLKVGIAPEGGRPAGDRMVGHVLGRFTEGERPALAQVLDRASDAVRTALRSGIANAMNIFNRKEQSNNETTEKP</sequence>
<dbReference type="InterPro" id="IPR036416">
    <property type="entry name" value="Pept_tRNA_hydro_sf"/>
</dbReference>
<reference evidence="7 8" key="1">
    <citation type="submission" date="2018-06" db="EMBL/GenBank/DDBJ databases">
        <title>Genomic Encyclopedia of Type Strains, Phase IV (KMG-IV): sequencing the most valuable type-strain genomes for metagenomic binning, comparative biology and taxonomic classification.</title>
        <authorList>
            <person name="Goeker M."/>
        </authorList>
    </citation>
    <scope>NUCLEOTIDE SEQUENCE [LARGE SCALE GENOMIC DNA]</scope>
    <source>
        <strain evidence="7 8">DSM 25532</strain>
    </source>
</reference>
<comment type="caution">
    <text evidence="7">The sequence shown here is derived from an EMBL/GenBank/DDBJ whole genome shotgun (WGS) entry which is preliminary data.</text>
</comment>
<dbReference type="InterPro" id="IPR001328">
    <property type="entry name" value="Pept_tRNA_hydro"/>
</dbReference>
<evidence type="ECO:0000313" key="7">
    <source>
        <dbReference type="EMBL" id="RBP41325.1"/>
    </source>
</evidence>
<dbReference type="Proteomes" id="UP000253426">
    <property type="component" value="Unassembled WGS sequence"/>
</dbReference>
<accession>A0A366HHL2</accession>